<dbReference type="Pfam" id="PF00728">
    <property type="entry name" value="Glyco_hydro_20"/>
    <property type="match status" value="2"/>
</dbReference>
<organism evidence="8 9">
    <name type="scientific">Ktedonospora formicarum</name>
    <dbReference type="NCBI Taxonomy" id="2778364"/>
    <lineage>
        <taxon>Bacteria</taxon>
        <taxon>Bacillati</taxon>
        <taxon>Chloroflexota</taxon>
        <taxon>Ktedonobacteria</taxon>
        <taxon>Ktedonobacterales</taxon>
        <taxon>Ktedonobacteraceae</taxon>
        <taxon>Ktedonospora</taxon>
    </lineage>
</organism>
<feature type="domain" description="Glycoside hydrolase family 20 catalytic" evidence="6">
    <location>
        <begin position="178"/>
        <end position="337"/>
    </location>
</feature>
<dbReference type="InterPro" id="IPR052764">
    <property type="entry name" value="GH20_Enzymes"/>
</dbReference>
<feature type="domain" description="Glycoside hydrolase family 20 catalytic" evidence="6">
    <location>
        <begin position="345"/>
        <end position="492"/>
    </location>
</feature>
<dbReference type="InterPro" id="IPR015882">
    <property type="entry name" value="HEX_bac_N"/>
</dbReference>
<keyword evidence="9" id="KW-1185">Reference proteome</keyword>
<keyword evidence="5" id="KW-0472">Membrane</keyword>
<dbReference type="Gene3D" id="3.20.20.80">
    <property type="entry name" value="Glycosidases"/>
    <property type="match status" value="1"/>
</dbReference>
<dbReference type="InterPro" id="IPR015883">
    <property type="entry name" value="Glyco_hydro_20_cat"/>
</dbReference>
<proteinExistence type="inferred from homology"/>
<feature type="transmembrane region" description="Helical" evidence="5">
    <location>
        <begin position="7"/>
        <end position="28"/>
    </location>
</feature>
<evidence type="ECO:0000259" key="7">
    <source>
        <dbReference type="Pfam" id="PF02838"/>
    </source>
</evidence>
<dbReference type="PANTHER" id="PTHR43678">
    <property type="entry name" value="PUTATIVE (AFU_ORTHOLOGUE AFUA_2G00640)-RELATED"/>
    <property type="match status" value="1"/>
</dbReference>
<protein>
    <recommendedName>
        <fullName evidence="10">Beta-N-acetylhexosaminidase</fullName>
    </recommendedName>
</protein>
<evidence type="ECO:0000256" key="3">
    <source>
        <dbReference type="ARBA" id="ARBA00023295"/>
    </source>
</evidence>
<evidence type="ECO:0000256" key="2">
    <source>
        <dbReference type="ARBA" id="ARBA00022801"/>
    </source>
</evidence>
<dbReference type="EMBL" id="BNJF01000007">
    <property type="protein sequence ID" value="GHO50234.1"/>
    <property type="molecule type" value="Genomic_DNA"/>
</dbReference>
<dbReference type="CDD" id="cd06564">
    <property type="entry name" value="GH20_DspB_LnbB-like"/>
    <property type="match status" value="1"/>
</dbReference>
<dbReference type="InterPro" id="IPR017853">
    <property type="entry name" value="GH"/>
</dbReference>
<dbReference type="SUPFAM" id="SSF55545">
    <property type="entry name" value="beta-N-acetylhexosaminidase-like domain"/>
    <property type="match status" value="1"/>
</dbReference>
<dbReference type="AlphaFoldDB" id="A0A8J3I608"/>
<dbReference type="PRINTS" id="PR00738">
    <property type="entry name" value="GLHYDRLASE20"/>
</dbReference>
<dbReference type="PANTHER" id="PTHR43678:SF1">
    <property type="entry name" value="BETA-N-ACETYLHEXOSAMINIDASE"/>
    <property type="match status" value="1"/>
</dbReference>
<dbReference type="InterPro" id="IPR025705">
    <property type="entry name" value="Beta_hexosaminidase_sua/sub"/>
</dbReference>
<evidence type="ECO:0000256" key="4">
    <source>
        <dbReference type="PIRSR" id="PIRSR625705-1"/>
    </source>
</evidence>
<dbReference type="InterPro" id="IPR029018">
    <property type="entry name" value="Hex-like_dom2"/>
</dbReference>
<keyword evidence="3" id="KW-0326">Glycosidase</keyword>
<name>A0A8J3I608_9CHLR</name>
<keyword evidence="2" id="KW-0378">Hydrolase</keyword>
<keyword evidence="5" id="KW-0812">Transmembrane</keyword>
<evidence type="ECO:0000259" key="6">
    <source>
        <dbReference type="Pfam" id="PF00728"/>
    </source>
</evidence>
<accession>A0A8J3I608</accession>
<comment type="caution">
    <text evidence="8">The sequence shown here is derived from an EMBL/GenBank/DDBJ whole genome shotgun (WGS) entry which is preliminary data.</text>
</comment>
<dbReference type="GO" id="GO:0004563">
    <property type="term" value="F:beta-N-acetylhexosaminidase activity"/>
    <property type="evidence" value="ECO:0007669"/>
    <property type="project" value="InterPro"/>
</dbReference>
<feature type="active site" description="Proton donor" evidence="4">
    <location>
        <position position="335"/>
    </location>
</feature>
<evidence type="ECO:0000313" key="9">
    <source>
        <dbReference type="Proteomes" id="UP000612362"/>
    </source>
</evidence>
<keyword evidence="5" id="KW-1133">Transmembrane helix</keyword>
<dbReference type="Pfam" id="PF02838">
    <property type="entry name" value="Glyco_hydro_20b"/>
    <property type="match status" value="1"/>
</dbReference>
<evidence type="ECO:0008006" key="10">
    <source>
        <dbReference type="Google" id="ProtNLM"/>
    </source>
</evidence>
<evidence type="ECO:0000256" key="1">
    <source>
        <dbReference type="ARBA" id="ARBA00006285"/>
    </source>
</evidence>
<sequence>MLERKRLLLSSGIIIILCLLGIILVAFINPASPIARQAASVINPAPNVIPSLREWRGATGEFELPSNNAHIVINSPDATRLQETAKAFQEDLRAVNKHTLPIITATSANAGDFFLTLHSNDIAIGNQGYQLSIGDSVTISAITSQGAFYGTRSILQILVQDDAHSHLPRGWVRDYPSYALRGFMLDVGRKFVPLNQLKDYVKLLAWYKLNDFHLHLNDNQFEVGTGKDWKEKYSAFRLKSEHFEGLEAQDGAYSKQDMRQLQDLARAYSVTITPEIDAPAHALAFTKYRPDLASTKYDKDFLDLNNPKTYTFMDSIWDEFLPWFDAPELHIGVDEYAVSDADNYRRYINHYISYLKQHGKKARIWGSLSEMKSSVAVNTDATLEVWNNSWSNPIEMKKMGFRIINANDKMLYIVPQSTYYQDHLNTQMLYEKWEPYIFDLNNPQLNFKPDDPQLEGAIFAEWNDQLSAGVTEAGLHERIKPAAQVLSEKMWGSTANRLAYEQFKPLTDIIDDAPGTNLPNSWRLVNPPSLQVPPHTIEATQLASIDIATRDKEANLPALSRNQASTYNVL</sequence>
<dbReference type="Proteomes" id="UP000612362">
    <property type="component" value="Unassembled WGS sequence"/>
</dbReference>
<comment type="similarity">
    <text evidence="1">Belongs to the glycosyl hydrolase 20 family.</text>
</comment>
<feature type="domain" description="Beta-hexosaminidase bacterial type N-terminal" evidence="7">
    <location>
        <begin position="46"/>
        <end position="175"/>
    </location>
</feature>
<reference evidence="8" key="1">
    <citation type="submission" date="2020-10" db="EMBL/GenBank/DDBJ databases">
        <title>Taxonomic study of unclassified bacteria belonging to the class Ktedonobacteria.</title>
        <authorList>
            <person name="Yabe S."/>
            <person name="Wang C.M."/>
            <person name="Zheng Y."/>
            <person name="Sakai Y."/>
            <person name="Cavaletti L."/>
            <person name="Monciardini P."/>
            <person name="Donadio S."/>
        </authorList>
    </citation>
    <scope>NUCLEOTIDE SEQUENCE</scope>
    <source>
        <strain evidence="8">SOSP1-1</strain>
    </source>
</reference>
<evidence type="ECO:0000313" key="8">
    <source>
        <dbReference type="EMBL" id="GHO50234.1"/>
    </source>
</evidence>
<dbReference type="GO" id="GO:0005975">
    <property type="term" value="P:carbohydrate metabolic process"/>
    <property type="evidence" value="ECO:0007669"/>
    <property type="project" value="InterPro"/>
</dbReference>
<gene>
    <name evidence="8" type="ORF">KSX_83970</name>
</gene>
<evidence type="ECO:0000256" key="5">
    <source>
        <dbReference type="SAM" id="Phobius"/>
    </source>
</evidence>
<dbReference type="SUPFAM" id="SSF51445">
    <property type="entry name" value="(Trans)glycosidases"/>
    <property type="match status" value="1"/>
</dbReference>
<dbReference type="Gene3D" id="3.30.379.10">
    <property type="entry name" value="Chitobiase/beta-hexosaminidase domain 2-like"/>
    <property type="match status" value="1"/>
</dbReference>